<proteinExistence type="predicted"/>
<dbReference type="RefSeq" id="WP_121066329.1">
    <property type="nucleotide sequence ID" value="NZ_RBIQ01000008.1"/>
</dbReference>
<feature type="domain" description="Sulfatase N-terminal" evidence="7">
    <location>
        <begin position="238"/>
        <end position="528"/>
    </location>
</feature>
<feature type="transmembrane region" description="Helical" evidence="6">
    <location>
        <begin position="91"/>
        <end position="111"/>
    </location>
</feature>
<keyword evidence="8" id="KW-0808">Transferase</keyword>
<keyword evidence="9" id="KW-1185">Reference proteome</keyword>
<feature type="transmembrane region" description="Helical" evidence="6">
    <location>
        <begin position="59"/>
        <end position="79"/>
    </location>
</feature>
<dbReference type="OrthoDB" id="9777768at2"/>
<keyword evidence="2" id="KW-1003">Cell membrane</keyword>
<comment type="subcellular location">
    <subcellularLocation>
        <location evidence="1">Cell membrane</location>
        <topology evidence="1">Multi-pass membrane protein</topology>
    </subcellularLocation>
</comment>
<dbReference type="PANTHER" id="PTHR47371:SF3">
    <property type="entry name" value="PHOSPHOGLYCEROL TRANSFERASE I"/>
    <property type="match status" value="1"/>
</dbReference>
<sequence length="782" mass="90024">MQVEKNISKKGAPKKLKDFIPMLLTFFVALFVLSIYQNLSLYLSGVIDSVFNKSFFHLLLNHTGYVAITALILSFLFNYLENKKAGLGYRVTRIILLLLIGIEALLIQYYIQNYEILGTGILGIFKSDTVIYSLLPVIGLLLICFAICYYVQKFTAKTYTIISRMYPVTLILFSLFLATLYADKKPINENKTHHLISSLKNYVLENNTYEGTAEYPLLKDYTKEDVLSTYFNIKEEKPNILFLVVEGLGSNFIGDKPDYKGFTPYLQELTKKGLFWENHLSNSGESFAAIPNILGSLPFGQEGFTNLDTYTNRNTLYSILKKNGYATSFNYGGNSALNYIDKFLDEERVDRIIDKKVFNETYSLQEKDAAGISLGYPDAELFKKFNTSFFSTKKPRLDFFVTLSTKNPYAIPNAEKYLQTVEKQLENKNRYTKRVRKIISNNKELFASLLYTDGAVKSFIENYKTKPEYKNTIFIITGTHNSTDVPQTTNLQKYKVPLILISPLLKTTKKIKSLTSHADITPSLISFLDANYSLKVPAKNAWLGDNLVHKNTFKIGKEIPLFKRRNAIVDYISGSNFISKGKVYKLYKDLDLLEEEDSSNKDAIKERFRYFKSVNKYVTATNKIIPEDLSLYVTKTKEFSKQDLIWVESVFNDKDFDNAYETARELAFNKEWDRSLLLCNYILSKIPRHADTEILVGRVYAWKKEYKNSIQALEEVIRKYPTYEDGYAALLDVYYWSNNNDRVPEIQEIIQENNISSKEIAVKLLRANTILSKNKEVAEINF</sequence>
<dbReference type="SUPFAM" id="SSF48452">
    <property type="entry name" value="TPR-like"/>
    <property type="match status" value="1"/>
</dbReference>
<gene>
    <name evidence="8" type="ORF">CLV91_1705</name>
</gene>
<evidence type="ECO:0000256" key="2">
    <source>
        <dbReference type="ARBA" id="ARBA00022475"/>
    </source>
</evidence>
<feature type="transmembrane region" description="Helical" evidence="6">
    <location>
        <begin position="20"/>
        <end position="39"/>
    </location>
</feature>
<evidence type="ECO:0000256" key="4">
    <source>
        <dbReference type="ARBA" id="ARBA00022989"/>
    </source>
</evidence>
<reference evidence="8 9" key="1">
    <citation type="submission" date="2018-10" db="EMBL/GenBank/DDBJ databases">
        <title>Genomic Encyclopedia of Archaeal and Bacterial Type Strains, Phase II (KMG-II): from individual species to whole genera.</title>
        <authorList>
            <person name="Goeker M."/>
        </authorList>
    </citation>
    <scope>NUCLEOTIDE SEQUENCE [LARGE SCALE GENOMIC DNA]</scope>
    <source>
        <strain evidence="8 9">DSM 25230</strain>
    </source>
</reference>
<dbReference type="EMBL" id="RBIQ01000008">
    <property type="protein sequence ID" value="RKR12992.1"/>
    <property type="molecule type" value="Genomic_DNA"/>
</dbReference>
<dbReference type="Gene3D" id="1.25.40.10">
    <property type="entry name" value="Tetratricopeptide repeat domain"/>
    <property type="match status" value="1"/>
</dbReference>
<feature type="transmembrane region" description="Helical" evidence="6">
    <location>
        <begin position="163"/>
        <end position="182"/>
    </location>
</feature>
<name>A0A495E7R7_9FLAO</name>
<evidence type="ECO:0000313" key="8">
    <source>
        <dbReference type="EMBL" id="RKR12992.1"/>
    </source>
</evidence>
<keyword evidence="4 6" id="KW-1133">Transmembrane helix</keyword>
<dbReference type="InterPro" id="IPR000917">
    <property type="entry name" value="Sulfatase_N"/>
</dbReference>
<evidence type="ECO:0000256" key="6">
    <source>
        <dbReference type="SAM" id="Phobius"/>
    </source>
</evidence>
<feature type="transmembrane region" description="Helical" evidence="6">
    <location>
        <begin position="131"/>
        <end position="151"/>
    </location>
</feature>
<protein>
    <submittedName>
        <fullName evidence="8">Phosphoglycerol transferase MdoB-like AlkP superfamily enzyme</fullName>
    </submittedName>
</protein>
<evidence type="ECO:0000259" key="7">
    <source>
        <dbReference type="Pfam" id="PF00884"/>
    </source>
</evidence>
<accession>A0A495E7R7</accession>
<dbReference type="Proteomes" id="UP000269412">
    <property type="component" value="Unassembled WGS sequence"/>
</dbReference>
<dbReference type="CDD" id="cd16015">
    <property type="entry name" value="LTA_synthase"/>
    <property type="match status" value="1"/>
</dbReference>
<dbReference type="PANTHER" id="PTHR47371">
    <property type="entry name" value="LIPOTEICHOIC ACID SYNTHASE"/>
    <property type="match status" value="1"/>
</dbReference>
<dbReference type="GO" id="GO:0016740">
    <property type="term" value="F:transferase activity"/>
    <property type="evidence" value="ECO:0007669"/>
    <property type="project" value="UniProtKB-KW"/>
</dbReference>
<dbReference type="InterPro" id="IPR017850">
    <property type="entry name" value="Alkaline_phosphatase_core_sf"/>
</dbReference>
<evidence type="ECO:0000256" key="1">
    <source>
        <dbReference type="ARBA" id="ARBA00004651"/>
    </source>
</evidence>
<dbReference type="InterPro" id="IPR011990">
    <property type="entry name" value="TPR-like_helical_dom_sf"/>
</dbReference>
<dbReference type="GO" id="GO:0005886">
    <property type="term" value="C:plasma membrane"/>
    <property type="evidence" value="ECO:0007669"/>
    <property type="project" value="UniProtKB-SubCell"/>
</dbReference>
<evidence type="ECO:0000256" key="3">
    <source>
        <dbReference type="ARBA" id="ARBA00022692"/>
    </source>
</evidence>
<comment type="caution">
    <text evidence="8">The sequence shown here is derived from an EMBL/GenBank/DDBJ whole genome shotgun (WGS) entry which is preliminary data.</text>
</comment>
<dbReference type="AlphaFoldDB" id="A0A495E7R7"/>
<dbReference type="SUPFAM" id="SSF53649">
    <property type="entry name" value="Alkaline phosphatase-like"/>
    <property type="match status" value="1"/>
</dbReference>
<dbReference type="Gene3D" id="3.40.720.10">
    <property type="entry name" value="Alkaline Phosphatase, subunit A"/>
    <property type="match status" value="1"/>
</dbReference>
<evidence type="ECO:0000256" key="5">
    <source>
        <dbReference type="ARBA" id="ARBA00023136"/>
    </source>
</evidence>
<organism evidence="8 9">
    <name type="scientific">Maribacter vaceletii</name>
    <dbReference type="NCBI Taxonomy" id="1206816"/>
    <lineage>
        <taxon>Bacteria</taxon>
        <taxon>Pseudomonadati</taxon>
        <taxon>Bacteroidota</taxon>
        <taxon>Flavobacteriia</taxon>
        <taxon>Flavobacteriales</taxon>
        <taxon>Flavobacteriaceae</taxon>
        <taxon>Maribacter</taxon>
    </lineage>
</organism>
<dbReference type="Pfam" id="PF00884">
    <property type="entry name" value="Sulfatase"/>
    <property type="match status" value="1"/>
</dbReference>
<dbReference type="InterPro" id="IPR050448">
    <property type="entry name" value="OpgB/LTA_synthase_biosynth"/>
</dbReference>
<keyword evidence="5 6" id="KW-0472">Membrane</keyword>
<keyword evidence="3 6" id="KW-0812">Transmembrane</keyword>
<evidence type="ECO:0000313" key="9">
    <source>
        <dbReference type="Proteomes" id="UP000269412"/>
    </source>
</evidence>